<dbReference type="Proteomes" id="UP000573603">
    <property type="component" value="Unassembled WGS sequence"/>
</dbReference>
<protein>
    <submittedName>
        <fullName evidence="1">Uncharacterized protein</fullName>
    </submittedName>
</protein>
<gene>
    <name evidence="1" type="ORF">FANTH_11177</name>
</gene>
<accession>A0A8H4YYJ6</accession>
<feature type="non-terminal residue" evidence="1">
    <location>
        <position position="275"/>
    </location>
</feature>
<dbReference type="InterPro" id="IPR015943">
    <property type="entry name" value="WD40/YVTN_repeat-like_dom_sf"/>
</dbReference>
<proteinExistence type="predicted"/>
<evidence type="ECO:0000313" key="2">
    <source>
        <dbReference type="Proteomes" id="UP000573603"/>
    </source>
</evidence>
<dbReference type="Gene3D" id="2.130.10.10">
    <property type="entry name" value="YVTN repeat-like/Quinoprotein amine dehydrogenase"/>
    <property type="match status" value="1"/>
</dbReference>
<name>A0A8H4YYJ6_9HYPO</name>
<dbReference type="EMBL" id="JABEVY010000324">
    <property type="protein sequence ID" value="KAF5236609.1"/>
    <property type="molecule type" value="Genomic_DNA"/>
</dbReference>
<sequence>MAEPNLNPYDIYLPMGQDLAISPNGRHIALVQYDTLEIVQPETSSSHEVKSLGCVRDIMFSSDSSLLLIASADDQRNMENPQEYTERISIYSMKKSEITGTVRSLRLVVRIVDICVESELLVLHTKDRAAQGHHKLEIINTRTKTPIRVLDLGSAAQQVVVDRGLKGCAWRKNSLWRIGYVQSGDIVELLLPPTVPAVKFNAETGLASTNIGTIRIEQPIASSDEWDRVGLGVRDDMVWILWNNTKIFWLPPSFRPKVPIDGTLNIEISGSTVVI</sequence>
<organism evidence="1 2">
    <name type="scientific">Fusarium anthophilum</name>
    <dbReference type="NCBI Taxonomy" id="48485"/>
    <lineage>
        <taxon>Eukaryota</taxon>
        <taxon>Fungi</taxon>
        <taxon>Dikarya</taxon>
        <taxon>Ascomycota</taxon>
        <taxon>Pezizomycotina</taxon>
        <taxon>Sordariomycetes</taxon>
        <taxon>Hypocreomycetidae</taxon>
        <taxon>Hypocreales</taxon>
        <taxon>Nectriaceae</taxon>
        <taxon>Fusarium</taxon>
        <taxon>Fusarium fujikuroi species complex</taxon>
    </lineage>
</organism>
<evidence type="ECO:0000313" key="1">
    <source>
        <dbReference type="EMBL" id="KAF5236609.1"/>
    </source>
</evidence>
<keyword evidence="2" id="KW-1185">Reference proteome</keyword>
<dbReference type="SUPFAM" id="SSF69322">
    <property type="entry name" value="Tricorn protease domain 2"/>
    <property type="match status" value="1"/>
</dbReference>
<dbReference type="AlphaFoldDB" id="A0A8H4YYJ6"/>
<comment type="caution">
    <text evidence="1">The sequence shown here is derived from an EMBL/GenBank/DDBJ whole genome shotgun (WGS) entry which is preliminary data.</text>
</comment>
<reference evidence="1 2" key="1">
    <citation type="journal article" date="2020" name="BMC Genomics">
        <title>Correction to: Identification and distribution of gene clusters required for synthesis of sphingolipid metabolism inhibitors in diverse species of the filamentous fungus Fusarium.</title>
        <authorList>
            <person name="Kim H.S."/>
            <person name="Lohmar J.M."/>
            <person name="Busman M."/>
            <person name="Brown D.W."/>
            <person name="Naumann T.A."/>
            <person name="Divon H.H."/>
            <person name="Lysoe E."/>
            <person name="Uhlig S."/>
            <person name="Proctor R.H."/>
        </authorList>
    </citation>
    <scope>NUCLEOTIDE SEQUENCE [LARGE SCALE GENOMIC DNA]</scope>
    <source>
        <strain evidence="1 2">NRRL 25214</strain>
    </source>
</reference>